<dbReference type="AlphaFoldDB" id="A0A9E2F4I0"/>
<dbReference type="Gene3D" id="3.40.50.880">
    <property type="match status" value="1"/>
</dbReference>
<evidence type="ECO:0000313" key="10">
    <source>
        <dbReference type="Proteomes" id="UP000811545"/>
    </source>
</evidence>
<accession>A0A9E2F4I0</accession>
<dbReference type="Proteomes" id="UP000811545">
    <property type="component" value="Unassembled WGS sequence"/>
</dbReference>
<keyword evidence="1 8" id="KW-0963">Cytoplasm</keyword>
<reference evidence="9 10" key="1">
    <citation type="journal article" date="2021" name="bioRxiv">
        <title>Unique metabolic strategies in Hadean analogues reveal hints for primordial physiology.</title>
        <authorList>
            <person name="Nobu M.K."/>
            <person name="Nakai R."/>
            <person name="Tamazawa S."/>
            <person name="Mori H."/>
            <person name="Toyoda A."/>
            <person name="Ijiri A."/>
            <person name="Suzuki S."/>
            <person name="Kurokawa K."/>
            <person name="Kamagata Y."/>
            <person name="Tamaki H."/>
        </authorList>
    </citation>
    <scope>NUCLEOTIDE SEQUENCE [LARGE SCALE GENOMIC DNA]</scope>
    <source>
        <strain evidence="9">BS525</strain>
    </source>
</reference>
<dbReference type="GO" id="GO:0004642">
    <property type="term" value="F:phosphoribosylformylglycinamidine synthase activity"/>
    <property type="evidence" value="ECO:0007669"/>
    <property type="project" value="UniProtKB-UniRule"/>
</dbReference>
<dbReference type="InterPro" id="IPR010075">
    <property type="entry name" value="PRibForGlyAmidine_synth_PurQ"/>
</dbReference>
<evidence type="ECO:0000256" key="6">
    <source>
        <dbReference type="ARBA" id="ARBA00022840"/>
    </source>
</evidence>
<comment type="subunit">
    <text evidence="8">Part of the FGAM synthase complex composed of 1 PurL, 1 PurQ and 2 PurS subunits.</text>
</comment>
<evidence type="ECO:0000256" key="8">
    <source>
        <dbReference type="HAMAP-Rule" id="MF_00421"/>
    </source>
</evidence>
<dbReference type="CDD" id="cd01740">
    <property type="entry name" value="GATase1_FGAR_AT"/>
    <property type="match status" value="1"/>
</dbReference>
<sequence>MKFGVIVFPGSNCDLDAYHLVKDVLRKPVEYIWHQQNSLKGYDCLILPGGFSYGDYLRCGAIARFSPIMQEVVEFANRGGLVLGICNGFQILTEAGLLPGVLLRNQDLKFHCQFVHLKVENVNTPFTNFIEPQKILKIPIAHGDGNYYIDEKGLNSLLEKKQVIFRYATAEGVVSDEANPNGALFNIAGVISEKGNVLGMMPHPERAGETLLGSTDGLFIFQSLLNYLEKL</sequence>
<dbReference type="PIRSF" id="PIRSF001586">
    <property type="entry name" value="FGAM_synth_I"/>
    <property type="match status" value="1"/>
</dbReference>
<proteinExistence type="inferred from homology"/>
<keyword evidence="4 8" id="KW-0658">Purine biosynthesis</keyword>
<feature type="active site" evidence="8">
    <location>
        <position position="203"/>
    </location>
</feature>
<evidence type="ECO:0000256" key="2">
    <source>
        <dbReference type="ARBA" id="ARBA00022598"/>
    </source>
</evidence>
<evidence type="ECO:0000313" key="9">
    <source>
        <dbReference type="EMBL" id="MBT9145061.1"/>
    </source>
</evidence>
<dbReference type="EMBL" id="QLTW01000044">
    <property type="protein sequence ID" value="MBT9145061.1"/>
    <property type="molecule type" value="Genomic_DNA"/>
</dbReference>
<dbReference type="GO" id="GO:0005524">
    <property type="term" value="F:ATP binding"/>
    <property type="evidence" value="ECO:0007669"/>
    <property type="project" value="UniProtKB-KW"/>
</dbReference>
<keyword evidence="5 8" id="KW-0378">Hydrolase</keyword>
<comment type="catalytic activity">
    <reaction evidence="8">
        <text>N(2)-formyl-N(1)-(5-phospho-beta-D-ribosyl)glycinamide + L-glutamine + ATP + H2O = 2-formamido-N(1)-(5-O-phospho-beta-D-ribosyl)acetamidine + L-glutamate + ADP + phosphate + H(+)</text>
        <dbReference type="Rhea" id="RHEA:17129"/>
        <dbReference type="ChEBI" id="CHEBI:15377"/>
        <dbReference type="ChEBI" id="CHEBI:15378"/>
        <dbReference type="ChEBI" id="CHEBI:29985"/>
        <dbReference type="ChEBI" id="CHEBI:30616"/>
        <dbReference type="ChEBI" id="CHEBI:43474"/>
        <dbReference type="ChEBI" id="CHEBI:58359"/>
        <dbReference type="ChEBI" id="CHEBI:147286"/>
        <dbReference type="ChEBI" id="CHEBI:147287"/>
        <dbReference type="ChEBI" id="CHEBI:456216"/>
        <dbReference type="EC" id="6.3.5.3"/>
    </reaction>
</comment>
<feature type="active site" description="Nucleophile" evidence="8">
    <location>
        <position position="86"/>
    </location>
</feature>
<dbReference type="PANTHER" id="PTHR47552:SF1">
    <property type="entry name" value="PHOSPHORIBOSYLFORMYLGLYCINAMIDINE SYNTHASE SUBUNIT PURQ"/>
    <property type="match status" value="1"/>
</dbReference>
<feature type="active site" evidence="8">
    <location>
        <position position="205"/>
    </location>
</feature>
<dbReference type="Pfam" id="PF13507">
    <property type="entry name" value="GATase_5"/>
    <property type="match status" value="1"/>
</dbReference>
<dbReference type="GO" id="GO:0005737">
    <property type="term" value="C:cytoplasm"/>
    <property type="evidence" value="ECO:0007669"/>
    <property type="project" value="UniProtKB-SubCell"/>
</dbReference>
<dbReference type="SUPFAM" id="SSF52317">
    <property type="entry name" value="Class I glutamine amidotransferase-like"/>
    <property type="match status" value="1"/>
</dbReference>
<comment type="function">
    <text evidence="8">Part of the phosphoribosylformylglycinamidine synthase complex involved in the purines biosynthetic pathway. Catalyzes the ATP-dependent conversion of formylglycinamide ribonucleotide (FGAR) and glutamine to yield formylglycinamidine ribonucleotide (FGAM) and glutamate. The FGAM synthase complex is composed of three subunits. PurQ produces an ammonia molecule by converting glutamine to glutamate. PurL transfers the ammonia molecule to FGAR to form FGAM in an ATP-dependent manner. PurS interacts with PurQ and PurL and is thought to assist in the transfer of the ammonia molecule from PurQ to PurL.</text>
</comment>
<name>A0A9E2F4I0_PSYF1</name>
<dbReference type="PROSITE" id="PS51273">
    <property type="entry name" value="GATASE_TYPE_1"/>
    <property type="match status" value="1"/>
</dbReference>
<comment type="catalytic activity">
    <reaction evidence="8">
        <text>L-glutamine + H2O = L-glutamate + NH4(+)</text>
        <dbReference type="Rhea" id="RHEA:15889"/>
        <dbReference type="ChEBI" id="CHEBI:15377"/>
        <dbReference type="ChEBI" id="CHEBI:28938"/>
        <dbReference type="ChEBI" id="CHEBI:29985"/>
        <dbReference type="ChEBI" id="CHEBI:58359"/>
        <dbReference type="EC" id="3.5.1.2"/>
    </reaction>
</comment>
<comment type="subcellular location">
    <subcellularLocation>
        <location evidence="8">Cytoplasm</location>
    </subcellularLocation>
</comment>
<keyword evidence="2 8" id="KW-0436">Ligase</keyword>
<evidence type="ECO:0000256" key="5">
    <source>
        <dbReference type="ARBA" id="ARBA00022801"/>
    </source>
</evidence>
<dbReference type="NCBIfam" id="NF002957">
    <property type="entry name" value="PRK03619.1"/>
    <property type="match status" value="1"/>
</dbReference>
<comment type="pathway">
    <text evidence="8">Purine metabolism; IMP biosynthesis via de novo pathway; 5-amino-1-(5-phospho-D-ribosyl)imidazole from N(2)-formyl-N(1)-(5-phospho-D-ribosyl)glycinamide: step 1/2.</text>
</comment>
<evidence type="ECO:0000256" key="3">
    <source>
        <dbReference type="ARBA" id="ARBA00022741"/>
    </source>
</evidence>
<evidence type="ECO:0000256" key="7">
    <source>
        <dbReference type="ARBA" id="ARBA00022962"/>
    </source>
</evidence>
<dbReference type="GO" id="GO:0004359">
    <property type="term" value="F:glutaminase activity"/>
    <property type="evidence" value="ECO:0007669"/>
    <property type="project" value="UniProtKB-EC"/>
</dbReference>
<organism evidence="9 10">
    <name type="scientific">Psychracetigena formicireducens</name>
    <dbReference type="NCBI Taxonomy" id="2986056"/>
    <lineage>
        <taxon>Bacteria</taxon>
        <taxon>Bacillati</taxon>
        <taxon>Candidatus Lithacetigenota</taxon>
        <taxon>Candidatus Psychracetigena</taxon>
    </lineage>
</organism>
<dbReference type="GO" id="GO:0006189">
    <property type="term" value="P:'de novo' IMP biosynthetic process"/>
    <property type="evidence" value="ECO:0007669"/>
    <property type="project" value="UniProtKB-UniRule"/>
</dbReference>
<protein>
    <recommendedName>
        <fullName evidence="8">Phosphoribosylformylglycinamidine synthase subunit PurQ</fullName>
        <shortName evidence="8">FGAM synthase</shortName>
        <ecNumber evidence="8">6.3.5.3</ecNumber>
    </recommendedName>
    <alternativeName>
        <fullName evidence="8">Formylglycinamide ribonucleotide amidotransferase subunit I</fullName>
        <shortName evidence="8">FGAR amidotransferase I</shortName>
        <shortName evidence="8">FGAR-AT I</shortName>
    </alternativeName>
    <alternativeName>
        <fullName evidence="8">Glutaminase PurQ</fullName>
        <ecNumber evidence="8">3.5.1.2</ecNumber>
    </alternativeName>
    <alternativeName>
        <fullName evidence="8">Phosphoribosylformylglycinamidine synthase subunit I</fullName>
    </alternativeName>
</protein>
<dbReference type="PANTHER" id="PTHR47552">
    <property type="entry name" value="PHOSPHORIBOSYLFORMYLGLYCINAMIDINE SYNTHASE SUBUNIT PURQ"/>
    <property type="match status" value="1"/>
</dbReference>
<keyword evidence="6 8" id="KW-0067">ATP-binding</keyword>
<dbReference type="HAMAP" id="MF_00421">
    <property type="entry name" value="PurQ"/>
    <property type="match status" value="1"/>
</dbReference>
<dbReference type="EC" id="3.5.1.2" evidence="8"/>
<keyword evidence="3 8" id="KW-0547">Nucleotide-binding</keyword>
<keyword evidence="7 8" id="KW-0315">Glutamine amidotransferase</keyword>
<comment type="caution">
    <text evidence="9">The sequence shown here is derived from an EMBL/GenBank/DDBJ whole genome shotgun (WGS) entry which is preliminary data.</text>
</comment>
<evidence type="ECO:0000256" key="4">
    <source>
        <dbReference type="ARBA" id="ARBA00022755"/>
    </source>
</evidence>
<dbReference type="EC" id="6.3.5.3" evidence="8"/>
<dbReference type="NCBIfam" id="TIGR01737">
    <property type="entry name" value="FGAM_synth_I"/>
    <property type="match status" value="1"/>
</dbReference>
<gene>
    <name evidence="8 9" type="primary">purQ</name>
    <name evidence="9" type="ORF">DDT42_00926</name>
</gene>
<dbReference type="SMART" id="SM01211">
    <property type="entry name" value="GATase_5"/>
    <property type="match status" value="1"/>
</dbReference>
<evidence type="ECO:0000256" key="1">
    <source>
        <dbReference type="ARBA" id="ARBA00022490"/>
    </source>
</evidence>
<dbReference type="InterPro" id="IPR029062">
    <property type="entry name" value="Class_I_gatase-like"/>
</dbReference>